<keyword evidence="1" id="KW-1133">Transmembrane helix</keyword>
<organism evidence="2 3">
    <name type="scientific">Trametes cubensis</name>
    <dbReference type="NCBI Taxonomy" id="1111947"/>
    <lineage>
        <taxon>Eukaryota</taxon>
        <taxon>Fungi</taxon>
        <taxon>Dikarya</taxon>
        <taxon>Basidiomycota</taxon>
        <taxon>Agaricomycotina</taxon>
        <taxon>Agaricomycetes</taxon>
        <taxon>Polyporales</taxon>
        <taxon>Polyporaceae</taxon>
        <taxon>Trametes</taxon>
    </lineage>
</organism>
<feature type="transmembrane region" description="Helical" evidence="1">
    <location>
        <begin position="165"/>
        <end position="188"/>
    </location>
</feature>
<comment type="caution">
    <text evidence="2">The sequence shown here is derived from an EMBL/GenBank/DDBJ whole genome shotgun (WGS) entry which is preliminary data.</text>
</comment>
<proteinExistence type="predicted"/>
<accession>A0AAD7TWV5</accession>
<keyword evidence="3" id="KW-1185">Reference proteome</keyword>
<dbReference type="Gene3D" id="2.60.120.260">
    <property type="entry name" value="Galactose-binding domain-like"/>
    <property type="match status" value="1"/>
</dbReference>
<gene>
    <name evidence="2" type="ORF">ONZ51_g4125</name>
</gene>
<dbReference type="AlphaFoldDB" id="A0AAD7TWV5"/>
<keyword evidence="1" id="KW-0472">Membrane</keyword>
<dbReference type="EMBL" id="JAPEVG010000077">
    <property type="protein sequence ID" value="KAJ8487545.1"/>
    <property type="molecule type" value="Genomic_DNA"/>
</dbReference>
<keyword evidence="1" id="KW-0812">Transmembrane</keyword>
<dbReference type="Proteomes" id="UP001215151">
    <property type="component" value="Unassembled WGS sequence"/>
</dbReference>
<sequence>MASTPVVLVDDADPAIDYETPDLWKHFSHEDSVHGGTYSAGFTNATAKLSFNGTSVEVYVAVIPPTGSLANVLQPPAAILTLDGDVTLPLIAGSNPSEPMYGFLLFQQANLSASTHTLEIDVAHGDEENNWPFILDYIQYAPVDALSAGLGESSPSSADDDSSSLVGPILGGVVGGLVVLSLLAFAVYRWIVKRRQNKETKLDRHVSAVYLFAQDLKRSPSSVSDAGTATSVYHSDSGIRFGATAEGQCAPLPKVVEDVPPEYTEA</sequence>
<name>A0AAD7TWV5_9APHY</name>
<reference evidence="2" key="1">
    <citation type="submission" date="2022-11" db="EMBL/GenBank/DDBJ databases">
        <title>Genome Sequence of Cubamyces cubensis.</title>
        <authorList>
            <person name="Buettner E."/>
        </authorList>
    </citation>
    <scope>NUCLEOTIDE SEQUENCE</scope>
    <source>
        <strain evidence="2">MPL-01</strain>
    </source>
</reference>
<evidence type="ECO:0000313" key="3">
    <source>
        <dbReference type="Proteomes" id="UP001215151"/>
    </source>
</evidence>
<evidence type="ECO:0000313" key="2">
    <source>
        <dbReference type="EMBL" id="KAJ8487545.1"/>
    </source>
</evidence>
<protein>
    <submittedName>
        <fullName evidence="2">Uncharacterized protein</fullName>
    </submittedName>
</protein>
<evidence type="ECO:0000256" key="1">
    <source>
        <dbReference type="SAM" id="Phobius"/>
    </source>
</evidence>